<feature type="transmembrane region" description="Helical" evidence="10">
    <location>
        <begin position="273"/>
        <end position="292"/>
    </location>
</feature>
<evidence type="ECO:0000256" key="4">
    <source>
        <dbReference type="ARBA" id="ARBA00022692"/>
    </source>
</evidence>
<evidence type="ECO:0000256" key="7">
    <source>
        <dbReference type="ARBA" id="ARBA00023136"/>
    </source>
</evidence>
<dbReference type="SUPFAM" id="SSF81321">
    <property type="entry name" value="Family A G protein-coupled receptor-like"/>
    <property type="match status" value="1"/>
</dbReference>
<dbReference type="GeneID" id="117349680"/>
<gene>
    <name evidence="13" type="primary">LOC117349680</name>
</gene>
<feature type="transmembrane region" description="Helical" evidence="10">
    <location>
        <begin position="197"/>
        <end position="219"/>
    </location>
</feature>
<accession>A0A6P8P677</accession>
<evidence type="ECO:0000256" key="1">
    <source>
        <dbReference type="ARBA" id="ARBA00004651"/>
    </source>
</evidence>
<dbReference type="AlphaFoldDB" id="A0A6P8P677"/>
<dbReference type="Pfam" id="PF13853">
    <property type="entry name" value="7tm_4"/>
    <property type="match status" value="1"/>
</dbReference>
<feature type="transmembrane region" description="Helical" evidence="10">
    <location>
        <begin position="61"/>
        <end position="82"/>
    </location>
</feature>
<feature type="transmembrane region" description="Helical" evidence="10">
    <location>
        <begin position="141"/>
        <end position="166"/>
    </location>
</feature>
<keyword evidence="3 10" id="KW-0716">Sensory transduction</keyword>
<feature type="transmembrane region" description="Helical" evidence="10">
    <location>
        <begin position="240"/>
        <end position="261"/>
    </location>
</feature>
<dbReference type="KEGG" id="gsh:117349680"/>
<reference evidence="13" key="1">
    <citation type="submission" date="2025-08" db="UniProtKB">
        <authorList>
            <consortium name="RefSeq"/>
        </authorList>
    </citation>
    <scope>IDENTIFICATION</scope>
</reference>
<feature type="transmembrane region" description="Helical" evidence="10">
    <location>
        <begin position="26"/>
        <end position="49"/>
    </location>
</feature>
<dbReference type="GO" id="GO:0005886">
    <property type="term" value="C:plasma membrane"/>
    <property type="evidence" value="ECO:0007669"/>
    <property type="project" value="UniProtKB-SubCell"/>
</dbReference>
<keyword evidence="7 10" id="KW-0472">Membrane</keyword>
<evidence type="ECO:0000313" key="13">
    <source>
        <dbReference type="RefSeq" id="XP_033779164.1"/>
    </source>
</evidence>
<keyword evidence="4 9" id="KW-0812">Transmembrane</keyword>
<evidence type="ECO:0000256" key="3">
    <source>
        <dbReference type="ARBA" id="ARBA00022606"/>
    </source>
</evidence>
<evidence type="ECO:0000256" key="6">
    <source>
        <dbReference type="ARBA" id="ARBA00022989"/>
    </source>
</evidence>
<dbReference type="Proteomes" id="UP000515159">
    <property type="component" value="Chromosome 16"/>
</dbReference>
<protein>
    <recommendedName>
        <fullName evidence="10">Olfactory receptor</fullName>
    </recommendedName>
</protein>
<sequence>MIRENQSFVTEFILLGFSSDPTVQCVLFLIFLFIYVFTLLGNVTIIFIVTTDSLLQKPMYYFIRNLSFLEICYTSVNVPKMLVNFLVEDKSISFFACATQLYFFSLLGVAECCLLAVMSYDRYVAICCPLHYSTIMKKTTCAYLVGGSWITGIVSMFGQTVLVFSLPFCGPNRIDHFFCDVPPILKLSCRDTSQIEISIFIDSVILILMPFVFILVSYIRILSTILRIRSTEGRQKAFSTCASHLTSVCLFYGTATLTYLLPESSHSPIVDKLFALFYAVLTPMLNPLIYSLRNKEVLGVLKKRINRNRNLKSLQKESCCHLRQ</sequence>
<dbReference type="RefSeq" id="XP_033779164.1">
    <property type="nucleotide sequence ID" value="XM_033923273.1"/>
</dbReference>
<keyword evidence="2 10" id="KW-1003">Cell membrane</keyword>
<evidence type="ECO:0000256" key="8">
    <source>
        <dbReference type="ARBA" id="ARBA00023224"/>
    </source>
</evidence>
<dbReference type="FunFam" id="1.20.1070.10:FF:000001">
    <property type="entry name" value="Olfactory receptor"/>
    <property type="match status" value="1"/>
</dbReference>
<dbReference type="InterPro" id="IPR017452">
    <property type="entry name" value="GPCR_Rhodpsn_7TM"/>
</dbReference>
<name>A0A6P8P677_GEOSA</name>
<dbReference type="CDD" id="cd15225">
    <property type="entry name" value="7tmA_OR10A-like"/>
    <property type="match status" value="1"/>
</dbReference>
<evidence type="ECO:0000256" key="9">
    <source>
        <dbReference type="RuleBase" id="RU000688"/>
    </source>
</evidence>
<evidence type="ECO:0000259" key="11">
    <source>
        <dbReference type="PROSITE" id="PS50262"/>
    </source>
</evidence>
<evidence type="ECO:0000256" key="2">
    <source>
        <dbReference type="ARBA" id="ARBA00022475"/>
    </source>
</evidence>
<evidence type="ECO:0000313" key="12">
    <source>
        <dbReference type="Proteomes" id="UP000515159"/>
    </source>
</evidence>
<dbReference type="InParanoid" id="A0A6P8P677"/>
<feature type="domain" description="G-protein coupled receptors family 1 profile" evidence="11">
    <location>
        <begin position="41"/>
        <end position="290"/>
    </location>
</feature>
<dbReference type="GO" id="GO:0004984">
    <property type="term" value="F:olfactory receptor activity"/>
    <property type="evidence" value="ECO:0007669"/>
    <property type="project" value="InterPro"/>
</dbReference>
<keyword evidence="12" id="KW-1185">Reference proteome</keyword>
<dbReference type="PRINTS" id="PR00237">
    <property type="entry name" value="GPCRRHODOPSN"/>
</dbReference>
<comment type="subcellular location">
    <subcellularLocation>
        <location evidence="1 10">Cell membrane</location>
        <topology evidence="1 10">Multi-pass membrane protein</topology>
    </subcellularLocation>
</comment>
<proteinExistence type="inferred from homology"/>
<evidence type="ECO:0000256" key="10">
    <source>
        <dbReference type="RuleBase" id="RU363047"/>
    </source>
</evidence>
<dbReference type="InterPro" id="IPR000276">
    <property type="entry name" value="GPCR_Rhodpsn"/>
</dbReference>
<dbReference type="PROSITE" id="PS50262">
    <property type="entry name" value="G_PROTEIN_RECEP_F1_2"/>
    <property type="match status" value="1"/>
</dbReference>
<feature type="transmembrane region" description="Helical" evidence="10">
    <location>
        <begin position="102"/>
        <end position="120"/>
    </location>
</feature>
<organism evidence="12 13">
    <name type="scientific">Geotrypetes seraphini</name>
    <name type="common">Gaboon caecilian</name>
    <name type="synonym">Caecilia seraphini</name>
    <dbReference type="NCBI Taxonomy" id="260995"/>
    <lineage>
        <taxon>Eukaryota</taxon>
        <taxon>Metazoa</taxon>
        <taxon>Chordata</taxon>
        <taxon>Craniata</taxon>
        <taxon>Vertebrata</taxon>
        <taxon>Euteleostomi</taxon>
        <taxon>Amphibia</taxon>
        <taxon>Gymnophiona</taxon>
        <taxon>Geotrypetes</taxon>
    </lineage>
</organism>
<dbReference type="PANTHER" id="PTHR26453">
    <property type="entry name" value="OLFACTORY RECEPTOR"/>
    <property type="match status" value="1"/>
</dbReference>
<comment type="similarity">
    <text evidence="9">Belongs to the G-protein coupled receptor 1 family.</text>
</comment>
<keyword evidence="6 10" id="KW-1133">Transmembrane helix</keyword>
<dbReference type="Gene3D" id="1.20.1070.10">
    <property type="entry name" value="Rhodopsin 7-helix transmembrane proteins"/>
    <property type="match status" value="1"/>
</dbReference>
<evidence type="ECO:0000256" key="5">
    <source>
        <dbReference type="ARBA" id="ARBA00022725"/>
    </source>
</evidence>
<dbReference type="PROSITE" id="PS00237">
    <property type="entry name" value="G_PROTEIN_RECEP_F1_1"/>
    <property type="match status" value="1"/>
</dbReference>
<keyword evidence="9" id="KW-0675">Receptor</keyword>
<keyword evidence="5 10" id="KW-0552">Olfaction</keyword>
<dbReference type="PRINTS" id="PR00245">
    <property type="entry name" value="OLFACTORYR"/>
</dbReference>
<dbReference type="InterPro" id="IPR000725">
    <property type="entry name" value="Olfact_rcpt"/>
</dbReference>
<keyword evidence="8 9" id="KW-0807">Transducer</keyword>
<keyword evidence="9" id="KW-0297">G-protein coupled receptor</keyword>
<dbReference type="GO" id="GO:0004930">
    <property type="term" value="F:G protein-coupled receptor activity"/>
    <property type="evidence" value="ECO:0007669"/>
    <property type="project" value="UniProtKB-KW"/>
</dbReference>